<name>A0A9D4MXC1_DREPO</name>
<reference evidence="2" key="2">
    <citation type="submission" date="2020-11" db="EMBL/GenBank/DDBJ databases">
        <authorList>
            <person name="McCartney M.A."/>
            <person name="Auch B."/>
            <person name="Kono T."/>
            <person name="Mallez S."/>
            <person name="Becker A."/>
            <person name="Gohl D.M."/>
            <person name="Silverstein K.A.T."/>
            <person name="Koren S."/>
            <person name="Bechman K.B."/>
            <person name="Herman A."/>
            <person name="Abrahante J.E."/>
            <person name="Garbe J."/>
        </authorList>
    </citation>
    <scope>NUCLEOTIDE SEQUENCE</scope>
    <source>
        <strain evidence="2">Duluth1</strain>
        <tissue evidence="2">Whole animal</tissue>
    </source>
</reference>
<dbReference type="EMBL" id="JAIWYP010000001">
    <property type="protein sequence ID" value="KAH3885648.1"/>
    <property type="molecule type" value="Genomic_DNA"/>
</dbReference>
<accession>A0A9D4MXC1</accession>
<evidence type="ECO:0000256" key="1">
    <source>
        <dbReference type="SAM" id="MobiDB-lite"/>
    </source>
</evidence>
<dbReference type="Proteomes" id="UP000828390">
    <property type="component" value="Unassembled WGS sequence"/>
</dbReference>
<keyword evidence="3" id="KW-1185">Reference proteome</keyword>
<protein>
    <submittedName>
        <fullName evidence="2">Uncharacterized protein</fullName>
    </submittedName>
</protein>
<organism evidence="2 3">
    <name type="scientific">Dreissena polymorpha</name>
    <name type="common">Zebra mussel</name>
    <name type="synonym">Mytilus polymorpha</name>
    <dbReference type="NCBI Taxonomy" id="45954"/>
    <lineage>
        <taxon>Eukaryota</taxon>
        <taxon>Metazoa</taxon>
        <taxon>Spiralia</taxon>
        <taxon>Lophotrochozoa</taxon>
        <taxon>Mollusca</taxon>
        <taxon>Bivalvia</taxon>
        <taxon>Autobranchia</taxon>
        <taxon>Heteroconchia</taxon>
        <taxon>Euheterodonta</taxon>
        <taxon>Imparidentia</taxon>
        <taxon>Neoheterodontei</taxon>
        <taxon>Myida</taxon>
        <taxon>Dreissenoidea</taxon>
        <taxon>Dreissenidae</taxon>
        <taxon>Dreissena</taxon>
    </lineage>
</organism>
<feature type="region of interest" description="Disordered" evidence="1">
    <location>
        <begin position="1"/>
        <end position="33"/>
    </location>
</feature>
<evidence type="ECO:0000313" key="3">
    <source>
        <dbReference type="Proteomes" id="UP000828390"/>
    </source>
</evidence>
<comment type="caution">
    <text evidence="2">The sequence shown here is derived from an EMBL/GenBank/DDBJ whole genome shotgun (WGS) entry which is preliminary data.</text>
</comment>
<proteinExistence type="predicted"/>
<dbReference type="AlphaFoldDB" id="A0A9D4MXC1"/>
<reference evidence="2" key="1">
    <citation type="journal article" date="2019" name="bioRxiv">
        <title>The Genome of the Zebra Mussel, Dreissena polymorpha: A Resource for Invasive Species Research.</title>
        <authorList>
            <person name="McCartney M.A."/>
            <person name="Auch B."/>
            <person name="Kono T."/>
            <person name="Mallez S."/>
            <person name="Zhang Y."/>
            <person name="Obille A."/>
            <person name="Becker A."/>
            <person name="Abrahante J.E."/>
            <person name="Garbe J."/>
            <person name="Badalamenti J.P."/>
            <person name="Herman A."/>
            <person name="Mangelson H."/>
            <person name="Liachko I."/>
            <person name="Sullivan S."/>
            <person name="Sone E.D."/>
            <person name="Koren S."/>
            <person name="Silverstein K.A.T."/>
            <person name="Beckman K.B."/>
            <person name="Gohl D.M."/>
        </authorList>
    </citation>
    <scope>NUCLEOTIDE SEQUENCE</scope>
    <source>
        <strain evidence="2">Duluth1</strain>
        <tissue evidence="2">Whole animal</tissue>
    </source>
</reference>
<gene>
    <name evidence="2" type="ORF">DPMN_009643</name>
</gene>
<sequence>MEHILFLLSSTTEQKPEALSSPPPKKTKKDYDKKYDLSKRTRTFQETWLTDFQWLPVDDNRNATSSGAEPQSDDVDILD</sequence>
<feature type="region of interest" description="Disordered" evidence="1">
    <location>
        <begin position="58"/>
        <end position="79"/>
    </location>
</feature>
<evidence type="ECO:0000313" key="2">
    <source>
        <dbReference type="EMBL" id="KAH3885648.1"/>
    </source>
</evidence>